<dbReference type="GO" id="GO:0006508">
    <property type="term" value="P:proteolysis"/>
    <property type="evidence" value="ECO:0007669"/>
    <property type="project" value="UniProtKB-KW"/>
</dbReference>
<feature type="compositionally biased region" description="Basic and acidic residues" evidence="1">
    <location>
        <begin position="119"/>
        <end position="138"/>
    </location>
</feature>
<dbReference type="PANTHER" id="PTHR37486:SF1">
    <property type="entry name" value="STRINGENT STARVATION PROTEIN B"/>
    <property type="match status" value="1"/>
</dbReference>
<dbReference type="Proteomes" id="UP000253987">
    <property type="component" value="Unassembled WGS sequence"/>
</dbReference>
<keyword evidence="2" id="KW-0378">Hydrolase</keyword>
<dbReference type="InterPro" id="IPR007481">
    <property type="entry name" value="SspB"/>
</dbReference>
<dbReference type="OrthoDB" id="9797358at2"/>
<sequence length="147" mass="15476">MPDSKITMTSSRPYLVRAFNEWILDNDCTPYIVVDAGIQGVQVPTDHVANGQIVLNISPGAVRSLVIGNGALEFSARFGGVPMQVFIPLQAVMAVYAKENGEGMVFGSEPGSPDPEGPGGKKDTDSSDESGKAGDRPSGRPTLKVVK</sequence>
<evidence type="ECO:0000256" key="1">
    <source>
        <dbReference type="SAM" id="MobiDB-lite"/>
    </source>
</evidence>
<dbReference type="InterPro" id="IPR036760">
    <property type="entry name" value="SspB-like_sf"/>
</dbReference>
<dbReference type="Gene3D" id="2.30.30.220">
    <property type="entry name" value="SspB-like"/>
    <property type="match status" value="1"/>
</dbReference>
<organism evidence="2 3">
    <name type="scientific">Marinobacter vulgaris</name>
    <dbReference type="NCBI Taxonomy" id="1928331"/>
    <lineage>
        <taxon>Bacteria</taxon>
        <taxon>Pseudomonadati</taxon>
        <taxon>Pseudomonadota</taxon>
        <taxon>Gammaproteobacteria</taxon>
        <taxon>Pseudomonadales</taxon>
        <taxon>Marinobacteraceae</taxon>
        <taxon>Marinobacter</taxon>
    </lineage>
</organism>
<name>A0A2V3ZWR4_9GAMM</name>
<reference evidence="2 3" key="2">
    <citation type="submission" date="2018-06" db="EMBL/GenBank/DDBJ databases">
        <title>Marinobactersediminissp. nov, a moderately halophilic bacterium isolated from marine solar saltern.</title>
        <authorList>
            <person name="Zhang Y."/>
        </authorList>
    </citation>
    <scope>NUCLEOTIDE SEQUENCE [LARGE SCALE GENOMIC DNA]</scope>
    <source>
        <strain evidence="2 3">F01</strain>
    </source>
</reference>
<dbReference type="PIRSF" id="PIRSF005276">
    <property type="entry name" value="SspB"/>
    <property type="match status" value="1"/>
</dbReference>
<dbReference type="AlphaFoldDB" id="A0A2V3ZWR4"/>
<comment type="caution">
    <text evidence="2">The sequence shown here is derived from an EMBL/GenBank/DDBJ whole genome shotgun (WGS) entry which is preliminary data.</text>
</comment>
<accession>A0A2V3ZWR4</accession>
<dbReference type="GO" id="GO:0005829">
    <property type="term" value="C:cytosol"/>
    <property type="evidence" value="ECO:0007669"/>
    <property type="project" value="TreeGrafter"/>
</dbReference>
<dbReference type="PANTHER" id="PTHR37486">
    <property type="entry name" value="STRINGENT STARVATION PROTEIN B"/>
    <property type="match status" value="1"/>
</dbReference>
<feature type="region of interest" description="Disordered" evidence="1">
    <location>
        <begin position="103"/>
        <end position="147"/>
    </location>
</feature>
<dbReference type="GO" id="GO:0045732">
    <property type="term" value="P:positive regulation of protein catabolic process"/>
    <property type="evidence" value="ECO:0007669"/>
    <property type="project" value="TreeGrafter"/>
</dbReference>
<protein>
    <submittedName>
        <fullName evidence="2">ClpXP protease specificity-enhancing factor</fullName>
    </submittedName>
</protein>
<keyword evidence="2" id="KW-0645">Protease</keyword>
<keyword evidence="3" id="KW-1185">Reference proteome</keyword>
<proteinExistence type="predicted"/>
<dbReference type="NCBIfam" id="NF008769">
    <property type="entry name" value="PRK11798.2-5"/>
    <property type="match status" value="1"/>
</dbReference>
<evidence type="ECO:0000313" key="2">
    <source>
        <dbReference type="EMBL" id="PXX90112.1"/>
    </source>
</evidence>
<evidence type="ECO:0000313" key="3">
    <source>
        <dbReference type="Proteomes" id="UP000253987"/>
    </source>
</evidence>
<reference evidence="3" key="1">
    <citation type="submission" date="2018-05" db="EMBL/GenBank/DDBJ databases">
        <authorList>
            <person name="Lu D."/>
        </authorList>
    </citation>
    <scope>NUCLEOTIDE SEQUENCE [LARGE SCALE GENOMIC DNA]</scope>
    <source>
        <strain evidence="3">F01</strain>
    </source>
</reference>
<dbReference type="EMBL" id="QFWX01000005">
    <property type="protein sequence ID" value="PXX90112.1"/>
    <property type="molecule type" value="Genomic_DNA"/>
</dbReference>
<dbReference type="GO" id="GO:0008233">
    <property type="term" value="F:peptidase activity"/>
    <property type="evidence" value="ECO:0007669"/>
    <property type="project" value="UniProtKB-KW"/>
</dbReference>
<dbReference type="GO" id="GO:0005840">
    <property type="term" value="C:ribosome"/>
    <property type="evidence" value="ECO:0007669"/>
    <property type="project" value="TreeGrafter"/>
</dbReference>
<dbReference type="SUPFAM" id="SSF101738">
    <property type="entry name" value="SspB-like"/>
    <property type="match status" value="1"/>
</dbReference>
<dbReference type="Pfam" id="PF04386">
    <property type="entry name" value="SspB"/>
    <property type="match status" value="1"/>
</dbReference>
<gene>
    <name evidence="2" type="ORF">DIT71_11395</name>
</gene>